<evidence type="ECO:0000256" key="1">
    <source>
        <dbReference type="SAM" id="Phobius"/>
    </source>
</evidence>
<keyword evidence="3" id="KW-1185">Reference proteome</keyword>
<reference evidence="2 3" key="1">
    <citation type="submission" date="2014-04" db="EMBL/GenBank/DDBJ databases">
        <authorList>
            <consortium name="DOE Joint Genome Institute"/>
            <person name="Kuo A."/>
            <person name="Gay G."/>
            <person name="Dore J."/>
            <person name="Kohler A."/>
            <person name="Nagy L.G."/>
            <person name="Floudas D."/>
            <person name="Copeland A."/>
            <person name="Barry K.W."/>
            <person name="Cichocki N."/>
            <person name="Veneault-Fourrey C."/>
            <person name="LaButti K."/>
            <person name="Lindquist E.A."/>
            <person name="Lipzen A."/>
            <person name="Lundell T."/>
            <person name="Morin E."/>
            <person name="Murat C."/>
            <person name="Sun H."/>
            <person name="Tunlid A."/>
            <person name="Henrissat B."/>
            <person name="Grigoriev I.V."/>
            <person name="Hibbett D.S."/>
            <person name="Martin F."/>
            <person name="Nordberg H.P."/>
            <person name="Cantor M.N."/>
            <person name="Hua S.X."/>
        </authorList>
    </citation>
    <scope>NUCLEOTIDE SEQUENCE [LARGE SCALE GENOMIC DNA]</scope>
    <source>
        <strain evidence="3">h7</strain>
    </source>
</reference>
<evidence type="ECO:0008006" key="4">
    <source>
        <dbReference type="Google" id="ProtNLM"/>
    </source>
</evidence>
<proteinExistence type="predicted"/>
<feature type="transmembrane region" description="Helical" evidence="1">
    <location>
        <begin position="174"/>
        <end position="194"/>
    </location>
</feature>
<keyword evidence="1" id="KW-1133">Transmembrane helix</keyword>
<keyword evidence="1" id="KW-0472">Membrane</keyword>
<name>A0A0C3CE78_HEBCY</name>
<dbReference type="PANTHER" id="PTHR28013">
    <property type="entry name" value="PROTEIN DCV1-RELATED"/>
    <property type="match status" value="1"/>
</dbReference>
<dbReference type="HOGENOM" id="CLU_088627_0_0_1"/>
<dbReference type="Pfam" id="PF06687">
    <property type="entry name" value="SUR7"/>
    <property type="match status" value="1"/>
</dbReference>
<dbReference type="OrthoDB" id="2354757at2759"/>
<organism evidence="2 3">
    <name type="scientific">Hebeloma cylindrosporum</name>
    <dbReference type="NCBI Taxonomy" id="76867"/>
    <lineage>
        <taxon>Eukaryota</taxon>
        <taxon>Fungi</taxon>
        <taxon>Dikarya</taxon>
        <taxon>Basidiomycota</taxon>
        <taxon>Agaricomycotina</taxon>
        <taxon>Agaricomycetes</taxon>
        <taxon>Agaricomycetidae</taxon>
        <taxon>Agaricales</taxon>
        <taxon>Agaricineae</taxon>
        <taxon>Hymenogastraceae</taxon>
        <taxon>Hebeloma</taxon>
    </lineage>
</organism>
<dbReference type="Gene3D" id="1.20.140.150">
    <property type="match status" value="1"/>
</dbReference>
<dbReference type="InterPro" id="IPR009571">
    <property type="entry name" value="SUR7/Rim9-like_fungi"/>
</dbReference>
<dbReference type="GO" id="GO:0005886">
    <property type="term" value="C:plasma membrane"/>
    <property type="evidence" value="ECO:0007669"/>
    <property type="project" value="InterPro"/>
</dbReference>
<feature type="transmembrane region" description="Helical" evidence="1">
    <location>
        <begin position="108"/>
        <end position="127"/>
    </location>
</feature>
<dbReference type="InterPro" id="IPR051380">
    <property type="entry name" value="pH-response_reg_palI/RIM9"/>
</dbReference>
<accession>A0A0C3CE78</accession>
<dbReference type="EMBL" id="KN831779">
    <property type="protein sequence ID" value="KIM41931.1"/>
    <property type="molecule type" value="Genomic_DNA"/>
</dbReference>
<feature type="transmembrane region" description="Helical" evidence="1">
    <location>
        <begin position="134"/>
        <end position="154"/>
    </location>
</feature>
<protein>
    <recommendedName>
        <fullName evidence="4">Pali-domain-containing protein</fullName>
    </recommendedName>
</protein>
<evidence type="ECO:0000313" key="2">
    <source>
        <dbReference type="EMBL" id="KIM41931.1"/>
    </source>
</evidence>
<dbReference type="PANTHER" id="PTHR28013:SF4">
    <property type="entry name" value="MARVEL DOMAIN-CONTAINING PROTEIN"/>
    <property type="match status" value="1"/>
</dbReference>
<dbReference type="GO" id="GO:0032153">
    <property type="term" value="C:cell division site"/>
    <property type="evidence" value="ECO:0007669"/>
    <property type="project" value="TreeGrafter"/>
</dbReference>
<dbReference type="GO" id="GO:0035838">
    <property type="term" value="C:growing cell tip"/>
    <property type="evidence" value="ECO:0007669"/>
    <property type="project" value="TreeGrafter"/>
</dbReference>
<dbReference type="Proteomes" id="UP000053424">
    <property type="component" value="Unassembled WGS sequence"/>
</dbReference>
<reference evidence="3" key="2">
    <citation type="submission" date="2015-01" db="EMBL/GenBank/DDBJ databases">
        <title>Evolutionary Origins and Diversification of the Mycorrhizal Mutualists.</title>
        <authorList>
            <consortium name="DOE Joint Genome Institute"/>
            <consortium name="Mycorrhizal Genomics Consortium"/>
            <person name="Kohler A."/>
            <person name="Kuo A."/>
            <person name="Nagy L.G."/>
            <person name="Floudas D."/>
            <person name="Copeland A."/>
            <person name="Barry K.W."/>
            <person name="Cichocki N."/>
            <person name="Veneault-Fourrey C."/>
            <person name="LaButti K."/>
            <person name="Lindquist E.A."/>
            <person name="Lipzen A."/>
            <person name="Lundell T."/>
            <person name="Morin E."/>
            <person name="Murat C."/>
            <person name="Riley R."/>
            <person name="Ohm R."/>
            <person name="Sun H."/>
            <person name="Tunlid A."/>
            <person name="Henrissat B."/>
            <person name="Grigoriev I.V."/>
            <person name="Hibbett D.S."/>
            <person name="Martin F."/>
        </authorList>
    </citation>
    <scope>NUCLEOTIDE SEQUENCE [LARGE SCALE GENOMIC DNA]</scope>
    <source>
        <strain evidence="3">h7</strain>
    </source>
</reference>
<gene>
    <name evidence="2" type="ORF">M413DRAFT_27478</name>
</gene>
<sequence>MSRAFCIPGLLFLLCALVLNILVSVSLPFLPALDIVRTHFGTGVRQANTEGLTQVRFGIWAPCYYNGESDRTCLKSNLAYNLEISNAARTETANVSASWTRGLAAHPLAAAITLLAFAFAFSTHLVLTLVGSLLSFLAALVTLVAFAIDIALFARVRHEMSGLGVDANTNTAPAFWMTLVAFVLLLLAGCTVCLGRRKSRMADATPTTPVTPTTSKPGFFSKFRRNEKAA</sequence>
<evidence type="ECO:0000313" key="3">
    <source>
        <dbReference type="Proteomes" id="UP000053424"/>
    </source>
</evidence>
<keyword evidence="1" id="KW-0812">Transmembrane</keyword>
<dbReference type="STRING" id="686832.A0A0C3CE78"/>
<dbReference type="AlphaFoldDB" id="A0A0C3CE78"/>